<sequence>MNFALVYVVQRLFSRVGDFFHHWYVDGSRVFFHAFITFLERLDRTFAVRITMRYFFSPLYKDYTAPGRILGVVFRSGRIVIGLAVYAAAACVFLVLYGAWLVLPALLIFSPLYAVRNQ</sequence>
<evidence type="ECO:0000256" key="1">
    <source>
        <dbReference type="SAM" id="Phobius"/>
    </source>
</evidence>
<keyword evidence="1" id="KW-1133">Transmembrane helix</keyword>
<dbReference type="EMBL" id="MHLC01000009">
    <property type="protein sequence ID" value="OGZ01499.1"/>
    <property type="molecule type" value="Genomic_DNA"/>
</dbReference>
<protein>
    <submittedName>
        <fullName evidence="2">Uncharacterized protein</fullName>
    </submittedName>
</protein>
<reference evidence="2 3" key="1">
    <citation type="journal article" date="2016" name="Nat. Commun.">
        <title>Thousands of microbial genomes shed light on interconnected biogeochemical processes in an aquifer system.</title>
        <authorList>
            <person name="Anantharaman K."/>
            <person name="Brown C.T."/>
            <person name="Hug L.A."/>
            <person name="Sharon I."/>
            <person name="Castelle C.J."/>
            <person name="Probst A.J."/>
            <person name="Thomas B.C."/>
            <person name="Singh A."/>
            <person name="Wilkins M.J."/>
            <person name="Karaoz U."/>
            <person name="Brodie E.L."/>
            <person name="Williams K.H."/>
            <person name="Hubbard S.S."/>
            <person name="Banfield J.F."/>
        </authorList>
    </citation>
    <scope>NUCLEOTIDE SEQUENCE [LARGE SCALE GENOMIC DNA]</scope>
</reference>
<dbReference type="AlphaFoldDB" id="A0A1G2CJG9"/>
<name>A0A1G2CJG9_9BACT</name>
<proteinExistence type="predicted"/>
<keyword evidence="1" id="KW-0812">Transmembrane</keyword>
<dbReference type="Proteomes" id="UP000178495">
    <property type="component" value="Unassembled WGS sequence"/>
</dbReference>
<evidence type="ECO:0000313" key="3">
    <source>
        <dbReference type="Proteomes" id="UP000178495"/>
    </source>
</evidence>
<gene>
    <name evidence="2" type="ORF">A3A43_02635</name>
</gene>
<accession>A0A1G2CJG9</accession>
<feature type="transmembrane region" description="Helical" evidence="1">
    <location>
        <begin position="83"/>
        <end position="109"/>
    </location>
</feature>
<keyword evidence="1" id="KW-0472">Membrane</keyword>
<comment type="caution">
    <text evidence="2">The sequence shown here is derived from an EMBL/GenBank/DDBJ whole genome shotgun (WGS) entry which is preliminary data.</text>
</comment>
<organism evidence="2 3">
    <name type="scientific">Candidatus Liptonbacteria bacterium RIFCSPLOWO2_01_FULL_56_20</name>
    <dbReference type="NCBI Taxonomy" id="1798652"/>
    <lineage>
        <taxon>Bacteria</taxon>
        <taxon>Candidatus Liptoniibacteriota</taxon>
    </lineage>
</organism>
<evidence type="ECO:0000313" key="2">
    <source>
        <dbReference type="EMBL" id="OGZ01499.1"/>
    </source>
</evidence>
<dbReference type="STRING" id="1798652.A3A43_02635"/>